<name>A0AAE1AKX3_9GAST</name>
<dbReference type="SUPFAM" id="SSF81321">
    <property type="entry name" value="Family A G protein-coupled receptor-like"/>
    <property type="match status" value="1"/>
</dbReference>
<keyword evidence="1" id="KW-1133">Transmembrane helix</keyword>
<gene>
    <name evidence="2" type="ORF">RRG08_060321</name>
</gene>
<evidence type="ECO:0000313" key="2">
    <source>
        <dbReference type="EMBL" id="KAK3789548.1"/>
    </source>
</evidence>
<sequence>MTALISTERCVYVVFPLKVQTLLTRRRSLFLTLAVVTYHVIFTIVLYSDTGPPYDTHLPKLSFYYFVFQLNLLLAVQDQYPAVQVGLVYKKISDPFKVTSDRFK</sequence>
<dbReference type="Proteomes" id="UP001283361">
    <property type="component" value="Unassembled WGS sequence"/>
</dbReference>
<evidence type="ECO:0000256" key="1">
    <source>
        <dbReference type="SAM" id="Phobius"/>
    </source>
</evidence>
<dbReference type="Gene3D" id="1.20.1070.10">
    <property type="entry name" value="Rhodopsin 7-helix transmembrane proteins"/>
    <property type="match status" value="1"/>
</dbReference>
<keyword evidence="3" id="KW-1185">Reference proteome</keyword>
<reference evidence="2" key="1">
    <citation type="journal article" date="2023" name="G3 (Bethesda)">
        <title>A reference genome for the long-term kleptoplast-retaining sea slug Elysia crispata morphotype clarki.</title>
        <authorList>
            <person name="Eastman K.E."/>
            <person name="Pendleton A.L."/>
            <person name="Shaikh M.A."/>
            <person name="Suttiyut T."/>
            <person name="Ogas R."/>
            <person name="Tomko P."/>
            <person name="Gavelis G."/>
            <person name="Widhalm J.R."/>
            <person name="Wisecaver J.H."/>
        </authorList>
    </citation>
    <scope>NUCLEOTIDE SEQUENCE</scope>
    <source>
        <strain evidence="2">ECLA1</strain>
    </source>
</reference>
<organism evidence="2 3">
    <name type="scientific">Elysia crispata</name>
    <name type="common">lettuce slug</name>
    <dbReference type="NCBI Taxonomy" id="231223"/>
    <lineage>
        <taxon>Eukaryota</taxon>
        <taxon>Metazoa</taxon>
        <taxon>Spiralia</taxon>
        <taxon>Lophotrochozoa</taxon>
        <taxon>Mollusca</taxon>
        <taxon>Gastropoda</taxon>
        <taxon>Heterobranchia</taxon>
        <taxon>Euthyneura</taxon>
        <taxon>Panpulmonata</taxon>
        <taxon>Sacoglossa</taxon>
        <taxon>Placobranchoidea</taxon>
        <taxon>Plakobranchidae</taxon>
        <taxon>Elysia</taxon>
    </lineage>
</organism>
<protein>
    <submittedName>
        <fullName evidence="2">Uncharacterized protein</fullName>
    </submittedName>
</protein>
<comment type="caution">
    <text evidence="2">The sequence shown here is derived from an EMBL/GenBank/DDBJ whole genome shotgun (WGS) entry which is preliminary data.</text>
</comment>
<keyword evidence="1" id="KW-0472">Membrane</keyword>
<feature type="transmembrane region" description="Helical" evidence="1">
    <location>
        <begin position="28"/>
        <end position="48"/>
    </location>
</feature>
<evidence type="ECO:0000313" key="3">
    <source>
        <dbReference type="Proteomes" id="UP001283361"/>
    </source>
</evidence>
<proteinExistence type="predicted"/>
<dbReference type="EMBL" id="JAWDGP010001657">
    <property type="protein sequence ID" value="KAK3789548.1"/>
    <property type="molecule type" value="Genomic_DNA"/>
</dbReference>
<accession>A0AAE1AKX3</accession>
<dbReference type="AlphaFoldDB" id="A0AAE1AKX3"/>
<keyword evidence="1" id="KW-0812">Transmembrane</keyword>